<evidence type="ECO:0000313" key="2">
    <source>
        <dbReference type="EMBL" id="AVQ11054.1"/>
    </source>
</evidence>
<keyword evidence="1" id="KW-0472">Membrane</keyword>
<protein>
    <submittedName>
        <fullName evidence="2">Uncharacterized protein</fullName>
    </submittedName>
</protein>
<keyword evidence="1" id="KW-1133">Transmembrane helix</keyword>
<reference evidence="2 3" key="1">
    <citation type="journal article" date="2015" name="Genome Announc.">
        <title>Draft Genome Sequences of Leptospira santarosai Strains U160, U164, and U233, Isolated from Asymptomatic Cattle.</title>
        <authorList>
            <person name="Kremer F.S."/>
            <person name="Eslabao M.R."/>
            <person name="Provisor M."/>
            <person name="Woloski R.D."/>
            <person name="Ramires O.V."/>
            <person name="Moreno L.Z."/>
            <person name="Moreno A.M."/>
            <person name="Hamond C."/>
            <person name="Lilenbaum W."/>
            <person name="Dellagostin O.A."/>
        </authorList>
    </citation>
    <scope>NUCLEOTIDE SEQUENCE [LARGE SCALE GENOMIC DNA]</scope>
    <source>
        <strain evidence="2 3">U160</strain>
    </source>
</reference>
<dbReference type="Proteomes" id="UP000033961">
    <property type="component" value="Chromosome I"/>
</dbReference>
<feature type="transmembrane region" description="Helical" evidence="1">
    <location>
        <begin position="48"/>
        <end position="69"/>
    </location>
</feature>
<dbReference type="EMBL" id="CP027843">
    <property type="protein sequence ID" value="AVQ11054.1"/>
    <property type="molecule type" value="Genomic_DNA"/>
</dbReference>
<dbReference type="AlphaFoldDB" id="A0A2P1QQ86"/>
<organism evidence="2 3">
    <name type="scientific">Leptospira santarosai</name>
    <dbReference type="NCBI Taxonomy" id="28183"/>
    <lineage>
        <taxon>Bacteria</taxon>
        <taxon>Pseudomonadati</taxon>
        <taxon>Spirochaetota</taxon>
        <taxon>Spirochaetia</taxon>
        <taxon>Leptospirales</taxon>
        <taxon>Leptospiraceae</taxon>
        <taxon>Leptospira</taxon>
    </lineage>
</organism>
<keyword evidence="1" id="KW-0812">Transmembrane</keyword>
<evidence type="ECO:0000256" key="1">
    <source>
        <dbReference type="SAM" id="Phobius"/>
    </source>
</evidence>
<accession>A0A2P1QQ86</accession>
<sequence length="74" mass="8453">MTYNIRLQNTELQIEPIVSVYLAIFFFTPSNRTIDSSTSFDPTQTTKTQFACFLLLIESMIPIAVMDMIKCDPP</sequence>
<evidence type="ECO:0000313" key="3">
    <source>
        <dbReference type="Proteomes" id="UP000033961"/>
    </source>
</evidence>
<name>A0A2P1QQ86_9LEPT</name>
<gene>
    <name evidence="2" type="ORF">XB16_0712</name>
</gene>
<proteinExistence type="predicted"/>